<comment type="subunit">
    <text evidence="9">The complex comprises the extracytoplasmic solute receptor protein and the two transmembrane proteins.</text>
</comment>
<dbReference type="Pfam" id="PF04290">
    <property type="entry name" value="DctQ"/>
    <property type="match status" value="1"/>
</dbReference>
<evidence type="ECO:0000256" key="8">
    <source>
        <dbReference type="ARBA" id="ARBA00038436"/>
    </source>
</evidence>
<keyword evidence="6 9" id="KW-1133">Transmembrane helix</keyword>
<sequence>MLKRLDNITNIIFGGIFLLLSLLIVLETLLRKFFNLSLQGIDELSGYALALGACLAFSSALIGRSHMRIDLLYSKYPTWLRSLFNLLSIISLSLFACFLFYVSWQIIQETQEYGSTAPTAWSTPLIWPQGAWFAALALFSLISLLLVGKAILLLFTKDLQQFNQQFGPKGVLEEVAQEMDDFNSRSQNDIKASSLLGEKA</sequence>
<comment type="function">
    <text evidence="9">Part of the tripartite ATP-independent periplasmic (TRAP) transport system.</text>
</comment>
<keyword evidence="5 9" id="KW-0812">Transmembrane</keyword>
<protein>
    <recommendedName>
        <fullName evidence="9">TRAP transporter small permease protein</fullName>
    </recommendedName>
</protein>
<feature type="domain" description="Tripartite ATP-independent periplasmic transporters DctQ component" evidence="10">
    <location>
        <begin position="21"/>
        <end position="145"/>
    </location>
</feature>
<keyword evidence="12" id="KW-1185">Reference proteome</keyword>
<feature type="transmembrane region" description="Helical" evidence="9">
    <location>
        <begin position="46"/>
        <end position="63"/>
    </location>
</feature>
<evidence type="ECO:0000256" key="4">
    <source>
        <dbReference type="ARBA" id="ARBA00022519"/>
    </source>
</evidence>
<dbReference type="EMBL" id="BMDY01000003">
    <property type="protein sequence ID" value="GGA97347.1"/>
    <property type="molecule type" value="Genomic_DNA"/>
</dbReference>
<dbReference type="RefSeq" id="WP_157051680.1">
    <property type="nucleotide sequence ID" value="NZ_BMDY01000003.1"/>
</dbReference>
<dbReference type="PANTHER" id="PTHR35011">
    <property type="entry name" value="2,3-DIKETO-L-GULONATE TRAP TRANSPORTER SMALL PERMEASE PROTEIN YIAM"/>
    <property type="match status" value="1"/>
</dbReference>
<evidence type="ECO:0000256" key="7">
    <source>
        <dbReference type="ARBA" id="ARBA00023136"/>
    </source>
</evidence>
<feature type="transmembrane region" description="Helical" evidence="9">
    <location>
        <begin position="7"/>
        <end position="26"/>
    </location>
</feature>
<organism evidence="11 12">
    <name type="scientific">Agarivorans gilvus</name>
    <dbReference type="NCBI Taxonomy" id="680279"/>
    <lineage>
        <taxon>Bacteria</taxon>
        <taxon>Pseudomonadati</taxon>
        <taxon>Pseudomonadota</taxon>
        <taxon>Gammaproteobacteria</taxon>
        <taxon>Alteromonadales</taxon>
        <taxon>Alteromonadaceae</taxon>
        <taxon>Agarivorans</taxon>
    </lineage>
</organism>
<dbReference type="InterPro" id="IPR007387">
    <property type="entry name" value="TRAP_DctQ"/>
</dbReference>
<comment type="caution">
    <text evidence="11">The sequence shown here is derived from an EMBL/GenBank/DDBJ whole genome shotgun (WGS) entry which is preliminary data.</text>
</comment>
<dbReference type="Proteomes" id="UP000651977">
    <property type="component" value="Unassembled WGS sequence"/>
</dbReference>
<accession>A0ABQ1HZI6</accession>
<feature type="transmembrane region" description="Helical" evidence="9">
    <location>
        <begin position="83"/>
        <end position="104"/>
    </location>
</feature>
<reference evidence="12" key="1">
    <citation type="journal article" date="2019" name="Int. J. Syst. Evol. Microbiol.">
        <title>The Global Catalogue of Microorganisms (GCM) 10K type strain sequencing project: providing services to taxonomists for standard genome sequencing and annotation.</title>
        <authorList>
            <consortium name="The Broad Institute Genomics Platform"/>
            <consortium name="The Broad Institute Genome Sequencing Center for Infectious Disease"/>
            <person name="Wu L."/>
            <person name="Ma J."/>
        </authorList>
    </citation>
    <scope>NUCLEOTIDE SEQUENCE [LARGE SCALE GENOMIC DNA]</scope>
    <source>
        <strain evidence="12">CGMCC 1.10131</strain>
    </source>
</reference>
<evidence type="ECO:0000256" key="1">
    <source>
        <dbReference type="ARBA" id="ARBA00004429"/>
    </source>
</evidence>
<gene>
    <name evidence="11" type="ORF">GCM10007414_07900</name>
</gene>
<name>A0ABQ1HZI6_9ALTE</name>
<keyword evidence="7 9" id="KW-0472">Membrane</keyword>
<evidence type="ECO:0000313" key="11">
    <source>
        <dbReference type="EMBL" id="GGA97347.1"/>
    </source>
</evidence>
<evidence type="ECO:0000256" key="3">
    <source>
        <dbReference type="ARBA" id="ARBA00022475"/>
    </source>
</evidence>
<feature type="transmembrane region" description="Helical" evidence="9">
    <location>
        <begin position="131"/>
        <end position="155"/>
    </location>
</feature>
<evidence type="ECO:0000259" key="10">
    <source>
        <dbReference type="Pfam" id="PF04290"/>
    </source>
</evidence>
<dbReference type="PANTHER" id="PTHR35011:SF2">
    <property type="entry name" value="2,3-DIKETO-L-GULONATE TRAP TRANSPORTER SMALL PERMEASE PROTEIN YIAM"/>
    <property type="match status" value="1"/>
</dbReference>
<comment type="subcellular location">
    <subcellularLocation>
        <location evidence="1 9">Cell inner membrane</location>
        <topology evidence="1 9">Multi-pass membrane protein</topology>
    </subcellularLocation>
</comment>
<dbReference type="InterPro" id="IPR055348">
    <property type="entry name" value="DctQ"/>
</dbReference>
<evidence type="ECO:0000256" key="6">
    <source>
        <dbReference type="ARBA" id="ARBA00022989"/>
    </source>
</evidence>
<evidence type="ECO:0000256" key="2">
    <source>
        <dbReference type="ARBA" id="ARBA00022448"/>
    </source>
</evidence>
<keyword evidence="2 9" id="KW-0813">Transport</keyword>
<evidence type="ECO:0000256" key="5">
    <source>
        <dbReference type="ARBA" id="ARBA00022692"/>
    </source>
</evidence>
<evidence type="ECO:0000313" key="12">
    <source>
        <dbReference type="Proteomes" id="UP000651977"/>
    </source>
</evidence>
<comment type="similarity">
    <text evidence="8 9">Belongs to the TRAP transporter small permease family.</text>
</comment>
<keyword evidence="3" id="KW-1003">Cell membrane</keyword>
<evidence type="ECO:0000256" key="9">
    <source>
        <dbReference type="RuleBase" id="RU369079"/>
    </source>
</evidence>
<proteinExistence type="inferred from homology"/>
<keyword evidence="4 9" id="KW-0997">Cell inner membrane</keyword>